<gene>
    <name evidence="9" type="primary">buk</name>
    <name evidence="11" type="ORF">HMPREF3226_02184</name>
</gene>
<evidence type="ECO:0000256" key="4">
    <source>
        <dbReference type="ARBA" id="ARBA00022679"/>
    </source>
</evidence>
<dbReference type="HAMAP" id="MF_00542">
    <property type="entry name" value="Butyrate_kinase"/>
    <property type="match status" value="1"/>
</dbReference>
<dbReference type="GO" id="GO:0008776">
    <property type="term" value="F:acetate kinase activity"/>
    <property type="evidence" value="ECO:0007669"/>
    <property type="project" value="TreeGrafter"/>
</dbReference>
<evidence type="ECO:0000256" key="8">
    <source>
        <dbReference type="ARBA" id="ARBA00048596"/>
    </source>
</evidence>
<dbReference type="eggNOG" id="COG3426">
    <property type="taxonomic scope" value="Bacteria"/>
</dbReference>
<dbReference type="AlphaFoldDB" id="A0A133PXH1"/>
<dbReference type="PANTHER" id="PTHR21060">
    <property type="entry name" value="ACETATE KINASE"/>
    <property type="match status" value="1"/>
</dbReference>
<keyword evidence="7 9" id="KW-0067">ATP-binding</keyword>
<dbReference type="GO" id="GO:0005524">
    <property type="term" value="F:ATP binding"/>
    <property type="evidence" value="ECO:0007669"/>
    <property type="project" value="UniProtKB-KW"/>
</dbReference>
<evidence type="ECO:0000256" key="10">
    <source>
        <dbReference type="RuleBase" id="RU003835"/>
    </source>
</evidence>
<dbReference type="NCBIfam" id="NF002834">
    <property type="entry name" value="PRK03011.1-5"/>
    <property type="match status" value="1"/>
</dbReference>
<evidence type="ECO:0000256" key="3">
    <source>
        <dbReference type="ARBA" id="ARBA00022490"/>
    </source>
</evidence>
<dbReference type="NCBIfam" id="TIGR02707">
    <property type="entry name" value="butyr_kinase"/>
    <property type="match status" value="1"/>
</dbReference>
<evidence type="ECO:0000313" key="11">
    <source>
        <dbReference type="EMBL" id="KXA34719.1"/>
    </source>
</evidence>
<dbReference type="SUPFAM" id="SSF53067">
    <property type="entry name" value="Actin-like ATPase domain"/>
    <property type="match status" value="2"/>
</dbReference>
<dbReference type="PATRIC" id="fig|28128.5.peg.2247"/>
<evidence type="ECO:0000256" key="5">
    <source>
        <dbReference type="ARBA" id="ARBA00022741"/>
    </source>
</evidence>
<reference evidence="12" key="1">
    <citation type="submission" date="2016-01" db="EMBL/GenBank/DDBJ databases">
        <authorList>
            <person name="Mitreva M."/>
            <person name="Pepin K.H."/>
            <person name="Mihindukulasuriya K.A."/>
            <person name="Fulton R."/>
            <person name="Fronick C."/>
            <person name="O'Laughlin M."/>
            <person name="Miner T."/>
            <person name="Herter B."/>
            <person name="Rosa B.A."/>
            <person name="Cordes M."/>
            <person name="Tomlinson C."/>
            <person name="Wollam A."/>
            <person name="Palsikar V.B."/>
            <person name="Mardis E.R."/>
            <person name="Wilson R.K."/>
        </authorList>
    </citation>
    <scope>NUCLEOTIDE SEQUENCE [LARGE SCALE GENOMIC DNA]</scope>
    <source>
        <strain evidence="12">MJR7716</strain>
    </source>
</reference>
<dbReference type="EMBL" id="LRQG01000197">
    <property type="protein sequence ID" value="KXA34719.1"/>
    <property type="molecule type" value="Genomic_DNA"/>
</dbReference>
<evidence type="ECO:0000313" key="12">
    <source>
        <dbReference type="Proteomes" id="UP000070533"/>
    </source>
</evidence>
<proteinExistence type="inferred from homology"/>
<dbReference type="GO" id="GO:0047761">
    <property type="term" value="F:butyrate kinase activity"/>
    <property type="evidence" value="ECO:0007669"/>
    <property type="project" value="UniProtKB-UniRule"/>
</dbReference>
<comment type="similarity">
    <text evidence="2 9 10">Belongs to the acetokinase family.</text>
</comment>
<name>A0A133PXH1_9BACT</name>
<dbReference type="PRINTS" id="PR00471">
    <property type="entry name" value="ACETATEKNASE"/>
</dbReference>
<keyword evidence="12" id="KW-1185">Reference proteome</keyword>
<dbReference type="InterPro" id="IPR011245">
    <property type="entry name" value="Butyrate_kin"/>
</dbReference>
<keyword evidence="4 9" id="KW-0808">Transferase</keyword>
<dbReference type="Proteomes" id="UP000070533">
    <property type="component" value="Unassembled WGS sequence"/>
</dbReference>
<dbReference type="InterPro" id="IPR023865">
    <property type="entry name" value="Aliphatic_acid_kinase_CS"/>
</dbReference>
<accession>A0A133PXH1</accession>
<evidence type="ECO:0000256" key="7">
    <source>
        <dbReference type="ARBA" id="ARBA00022840"/>
    </source>
</evidence>
<dbReference type="PROSITE" id="PS01075">
    <property type="entry name" value="ACETATE_KINASE_1"/>
    <property type="match status" value="1"/>
</dbReference>
<dbReference type="GO" id="GO:0005737">
    <property type="term" value="C:cytoplasm"/>
    <property type="evidence" value="ECO:0007669"/>
    <property type="project" value="UniProtKB-SubCell"/>
</dbReference>
<sequence>MTYTMYKVLAINPGSTSTKISVAHNDKLLFVEDIKHSRDELSQFEKISDQYEFRKQHILSELEKRGIPLDFDATVGRGGLSKAVPSGVFRVNLQMIEDQKKAVHQHACDLGCMLAYEIAELIPGCPSFVADPGVVDEMAPEAHITGLPEISRICIWHALNQKAIARRYASEIGTTYDKLNLIICHLGGGISIAAHEQGKAIDANNALDGDGPFSPERTGTLPMSDIIHLCFSSGMKEEELLRLVSARGGLLAHLGTNDMRMIVKQIEEGDKHAELIVSAMIWNVAKAIAAEGAVLCGKIDAVLLTGGLCYSDYIVNLLKKRIEFLAPVVVYPGQDEMLALTENAIAALSGQREVFEY</sequence>
<dbReference type="InterPro" id="IPR043129">
    <property type="entry name" value="ATPase_NBD"/>
</dbReference>
<keyword evidence="3 9" id="KW-0963">Cytoplasm</keyword>
<evidence type="ECO:0000256" key="1">
    <source>
        <dbReference type="ARBA" id="ARBA00004496"/>
    </source>
</evidence>
<dbReference type="Pfam" id="PF00871">
    <property type="entry name" value="Acetate_kinase"/>
    <property type="match status" value="1"/>
</dbReference>
<dbReference type="GO" id="GO:0006083">
    <property type="term" value="P:acetate metabolic process"/>
    <property type="evidence" value="ECO:0007669"/>
    <property type="project" value="TreeGrafter"/>
</dbReference>
<dbReference type="PANTHER" id="PTHR21060:SF3">
    <property type="entry name" value="BUTYRATE KINASE 2-RELATED"/>
    <property type="match status" value="1"/>
</dbReference>
<keyword evidence="5 9" id="KW-0547">Nucleotide-binding</keyword>
<evidence type="ECO:0000256" key="2">
    <source>
        <dbReference type="ARBA" id="ARBA00008748"/>
    </source>
</evidence>
<dbReference type="STRING" id="28128.HMPREF3226_02184"/>
<organism evidence="11 12">
    <name type="scientific">Prevotella corporis</name>
    <dbReference type="NCBI Taxonomy" id="28128"/>
    <lineage>
        <taxon>Bacteria</taxon>
        <taxon>Pseudomonadati</taxon>
        <taxon>Bacteroidota</taxon>
        <taxon>Bacteroidia</taxon>
        <taxon>Bacteroidales</taxon>
        <taxon>Prevotellaceae</taxon>
        <taxon>Prevotella</taxon>
    </lineage>
</organism>
<evidence type="ECO:0000256" key="6">
    <source>
        <dbReference type="ARBA" id="ARBA00022777"/>
    </source>
</evidence>
<dbReference type="InterPro" id="IPR000890">
    <property type="entry name" value="Aliphatic_acid_kin_short-chain"/>
</dbReference>
<comment type="catalytic activity">
    <reaction evidence="8 9">
        <text>butanoate + ATP = butanoyl phosphate + ADP</text>
        <dbReference type="Rhea" id="RHEA:13585"/>
        <dbReference type="ChEBI" id="CHEBI:17968"/>
        <dbReference type="ChEBI" id="CHEBI:30616"/>
        <dbReference type="ChEBI" id="CHEBI:58079"/>
        <dbReference type="ChEBI" id="CHEBI:456216"/>
        <dbReference type="EC" id="2.7.2.7"/>
    </reaction>
</comment>
<dbReference type="Gene3D" id="3.30.420.40">
    <property type="match status" value="2"/>
</dbReference>
<dbReference type="EC" id="2.7.2.7" evidence="9"/>
<comment type="caution">
    <text evidence="11">The sequence shown here is derived from an EMBL/GenBank/DDBJ whole genome shotgun (WGS) entry which is preliminary data.</text>
</comment>
<evidence type="ECO:0000256" key="9">
    <source>
        <dbReference type="HAMAP-Rule" id="MF_00542"/>
    </source>
</evidence>
<keyword evidence="6 9" id="KW-0418">Kinase</keyword>
<dbReference type="CDD" id="cd24011">
    <property type="entry name" value="ASKHA_NBD_BK"/>
    <property type="match status" value="1"/>
</dbReference>
<comment type="subcellular location">
    <subcellularLocation>
        <location evidence="1 9">Cytoplasm</location>
    </subcellularLocation>
</comment>
<dbReference type="PIRSF" id="PIRSF036458">
    <property type="entry name" value="Butyrate_kin"/>
    <property type="match status" value="1"/>
</dbReference>
<dbReference type="PROSITE" id="PS01076">
    <property type="entry name" value="ACETATE_KINASE_2"/>
    <property type="match status" value="1"/>
</dbReference>
<protein>
    <recommendedName>
        <fullName evidence="9">Probable butyrate kinase</fullName>
        <shortName evidence="9">BK</shortName>
        <ecNumber evidence="9">2.7.2.7</ecNumber>
    </recommendedName>
    <alternativeName>
        <fullName evidence="9">Branched-chain carboxylic acid kinase</fullName>
    </alternativeName>
</protein>